<dbReference type="AlphaFoldDB" id="A0A0C9Z8K9"/>
<reference evidence="3" key="2">
    <citation type="submission" date="2015-01" db="EMBL/GenBank/DDBJ databases">
        <title>Evolutionary Origins and Diversification of the Mycorrhizal Mutualists.</title>
        <authorList>
            <consortium name="DOE Joint Genome Institute"/>
            <consortium name="Mycorrhizal Genomics Consortium"/>
            <person name="Kohler A."/>
            <person name="Kuo A."/>
            <person name="Nagy L.G."/>
            <person name="Floudas D."/>
            <person name="Copeland A."/>
            <person name="Barry K.W."/>
            <person name="Cichocki N."/>
            <person name="Veneault-Fourrey C."/>
            <person name="LaButti K."/>
            <person name="Lindquist E.A."/>
            <person name="Lipzen A."/>
            <person name="Lundell T."/>
            <person name="Morin E."/>
            <person name="Murat C."/>
            <person name="Riley R."/>
            <person name="Ohm R."/>
            <person name="Sun H."/>
            <person name="Tunlid A."/>
            <person name="Henrissat B."/>
            <person name="Grigoriev I.V."/>
            <person name="Hibbett D.S."/>
            <person name="Martin F."/>
        </authorList>
    </citation>
    <scope>NUCLEOTIDE SEQUENCE [LARGE SCALE GENOMIC DNA]</scope>
    <source>
        <strain evidence="3">441</strain>
    </source>
</reference>
<evidence type="ECO:0000313" key="3">
    <source>
        <dbReference type="Proteomes" id="UP000054018"/>
    </source>
</evidence>
<sequence>MFQYDADGYIIENIKKRYTIKDLPVPSNDSRWSRRLVGTVTLWAGAQPNVWVIPEESLVATVQIVWNTVFPHVKYRVTPDGSVMAIIQQRLAEWRSGIGSTAICIVIDFFSKLDDDMDIVTTAEGLLEDYAFLCETPGNPSSEGMFRSPFLIKLLGTAHLNDIMGYVDIPQLGTKELAAGKDMAGIVGMASAALERAVKYIVEGIIDVDKLPRVLNKATGKSTSTSFNFSWSNWGVKSMAYRDSVAKRGPEWLRTTIEAAQQSCQLKVAATSSATTDDHGMDGVNPRALLCKYRSSVVAWLIHFSCPGNFYKYYLPTSDRIPFPVSCE</sequence>
<dbReference type="Pfam" id="PF20149">
    <property type="entry name" value="DUF6532"/>
    <property type="match status" value="1"/>
</dbReference>
<protein>
    <recommendedName>
        <fullName evidence="1">DUF6532 domain-containing protein</fullName>
    </recommendedName>
</protein>
<dbReference type="InterPro" id="IPR045341">
    <property type="entry name" value="DUF6532"/>
</dbReference>
<reference evidence="2 3" key="1">
    <citation type="submission" date="2014-04" db="EMBL/GenBank/DDBJ databases">
        <authorList>
            <consortium name="DOE Joint Genome Institute"/>
            <person name="Kuo A."/>
            <person name="Kohler A."/>
            <person name="Costa M.D."/>
            <person name="Nagy L.G."/>
            <person name="Floudas D."/>
            <person name="Copeland A."/>
            <person name="Barry K.W."/>
            <person name="Cichocki N."/>
            <person name="Veneault-Fourrey C."/>
            <person name="LaButti K."/>
            <person name="Lindquist E.A."/>
            <person name="Lipzen A."/>
            <person name="Lundell T."/>
            <person name="Morin E."/>
            <person name="Murat C."/>
            <person name="Sun H."/>
            <person name="Tunlid A."/>
            <person name="Henrissat B."/>
            <person name="Grigoriev I.V."/>
            <person name="Hibbett D.S."/>
            <person name="Martin F."/>
            <person name="Nordberg H.P."/>
            <person name="Cantor M.N."/>
            <person name="Hua S.X."/>
        </authorList>
    </citation>
    <scope>NUCLEOTIDE SEQUENCE [LARGE SCALE GENOMIC DNA]</scope>
    <source>
        <strain evidence="2 3">441</strain>
    </source>
</reference>
<feature type="domain" description="DUF6532" evidence="1">
    <location>
        <begin position="74"/>
        <end position="158"/>
    </location>
</feature>
<gene>
    <name evidence="2" type="ORF">PISMIDRAFT_108813</name>
</gene>
<organism evidence="2 3">
    <name type="scientific">Pisolithus microcarpus 441</name>
    <dbReference type="NCBI Taxonomy" id="765257"/>
    <lineage>
        <taxon>Eukaryota</taxon>
        <taxon>Fungi</taxon>
        <taxon>Dikarya</taxon>
        <taxon>Basidiomycota</taxon>
        <taxon>Agaricomycotina</taxon>
        <taxon>Agaricomycetes</taxon>
        <taxon>Agaricomycetidae</taxon>
        <taxon>Boletales</taxon>
        <taxon>Sclerodermatineae</taxon>
        <taxon>Pisolithaceae</taxon>
        <taxon>Pisolithus</taxon>
    </lineage>
</organism>
<proteinExistence type="predicted"/>
<evidence type="ECO:0000313" key="2">
    <source>
        <dbReference type="EMBL" id="KIK18737.1"/>
    </source>
</evidence>
<evidence type="ECO:0000259" key="1">
    <source>
        <dbReference type="Pfam" id="PF20149"/>
    </source>
</evidence>
<keyword evidence="3" id="KW-1185">Reference proteome</keyword>
<dbReference type="OrthoDB" id="2662900at2759"/>
<dbReference type="EMBL" id="KN833797">
    <property type="protein sequence ID" value="KIK18737.1"/>
    <property type="molecule type" value="Genomic_DNA"/>
</dbReference>
<accession>A0A0C9Z8K9</accession>
<name>A0A0C9Z8K9_9AGAM</name>
<dbReference type="HOGENOM" id="CLU_032278_1_0_1"/>
<dbReference type="Proteomes" id="UP000054018">
    <property type="component" value="Unassembled WGS sequence"/>
</dbReference>